<sequence length="429" mass="45527">MVTNSQESLSEHNLAFIACGDKYKNYIGGCSIMRNVWKYSIAGQVIFGPDTLTELPSCLKKLKVNKPFIVTDKNIGGSRIGLRIKEVLAGFDYVFWDNGIPEPTTATAIAAAAVLKEQGCDATIGLGGGSSIDVAKAAAILATFGGNPADYFDENKVPGRTIPIIAIPTTAGTGSEVTPVSVLEDEERGLKGGITDNNIRPWVAIVDPLLTLSMPPRVTAETGIDALGHAVESYIAVSSKYLPPDKDYIFGGSTELTEVLAEKAIGLIAGNLRLAVFQGQNEEARYNMSLASLIAGMAFGNSGLGLVHAFSFPLAKRTHASHGCLIGLMLPYVVSFNSTACPLKLKRIAELFGESVAGLSAIEAAGRGVAAIKKLQEDIGIATRLREIGIKEEELPAIAAETIKIERLVRGNPRRVTEANLIEILKAAF</sequence>
<dbReference type="PANTHER" id="PTHR11496">
    <property type="entry name" value="ALCOHOL DEHYDROGENASE"/>
    <property type="match status" value="1"/>
</dbReference>
<dbReference type="PROSITE" id="PS00913">
    <property type="entry name" value="ADH_IRON_1"/>
    <property type="match status" value="1"/>
</dbReference>
<comment type="catalytic activity">
    <reaction evidence="1">
        <text>(S)-3-hydroxybutanoate + 2-oxoglutarate = (R)-2-hydroxyglutarate + acetoacetate</text>
        <dbReference type="Rhea" id="RHEA:23048"/>
        <dbReference type="ChEBI" id="CHEBI:11047"/>
        <dbReference type="ChEBI" id="CHEBI:13705"/>
        <dbReference type="ChEBI" id="CHEBI:15801"/>
        <dbReference type="ChEBI" id="CHEBI:16810"/>
        <dbReference type="EC" id="1.1.99.24"/>
    </reaction>
</comment>
<protein>
    <recommendedName>
        <fullName evidence="3">hydroxyacid-oxoacid transhydrogenase</fullName>
        <ecNumber evidence="3">1.1.99.24</ecNumber>
    </recommendedName>
</protein>
<dbReference type="Proteomes" id="UP000239430">
    <property type="component" value="Unassembled WGS sequence"/>
</dbReference>
<dbReference type="InterPro" id="IPR018211">
    <property type="entry name" value="ADH_Fe_CS"/>
</dbReference>
<dbReference type="InterPro" id="IPR001670">
    <property type="entry name" value="ADH_Fe/GldA"/>
</dbReference>
<evidence type="ECO:0000256" key="5">
    <source>
        <dbReference type="ARBA" id="ARBA00023002"/>
    </source>
</evidence>
<dbReference type="Gene3D" id="1.20.1090.10">
    <property type="entry name" value="Dehydroquinate synthase-like - alpha domain"/>
    <property type="match status" value="1"/>
</dbReference>
<dbReference type="GO" id="GO:0047988">
    <property type="term" value="F:hydroxyacid-oxoacid transhydrogenase activity"/>
    <property type="evidence" value="ECO:0007669"/>
    <property type="project" value="UniProtKB-EC"/>
</dbReference>
<keyword evidence="4" id="KW-0809">Transit peptide</keyword>
<evidence type="ECO:0000313" key="10">
    <source>
        <dbReference type="EMBL" id="PRR72356.1"/>
    </source>
</evidence>
<evidence type="ECO:0000259" key="8">
    <source>
        <dbReference type="Pfam" id="PF00465"/>
    </source>
</evidence>
<feature type="domain" description="Fe-containing alcohol dehydrogenase-like C-terminal" evidence="9">
    <location>
        <begin position="219"/>
        <end position="429"/>
    </location>
</feature>
<dbReference type="EC" id="1.1.99.24" evidence="3"/>
<dbReference type="FunFam" id="3.40.50.1970:FF:000003">
    <property type="entry name" value="Alcohol dehydrogenase, iron-containing"/>
    <property type="match status" value="1"/>
</dbReference>
<evidence type="ECO:0000256" key="3">
    <source>
        <dbReference type="ARBA" id="ARBA00013182"/>
    </source>
</evidence>
<dbReference type="Pfam" id="PF25137">
    <property type="entry name" value="ADH_Fe_C"/>
    <property type="match status" value="1"/>
</dbReference>
<dbReference type="CDD" id="cd08190">
    <property type="entry name" value="HOT"/>
    <property type="match status" value="1"/>
</dbReference>
<name>A0A9X7P627_9FIRM</name>
<dbReference type="Pfam" id="PF00465">
    <property type="entry name" value="Fe-ADH"/>
    <property type="match status" value="1"/>
</dbReference>
<evidence type="ECO:0000256" key="7">
    <source>
        <dbReference type="ARBA" id="ARBA00049496"/>
    </source>
</evidence>
<dbReference type="GO" id="GO:0046872">
    <property type="term" value="F:metal ion binding"/>
    <property type="evidence" value="ECO:0007669"/>
    <property type="project" value="InterPro"/>
</dbReference>
<comment type="catalytic activity">
    <reaction evidence="7">
        <text>4-hydroxybutanoate + 2-oxoglutarate = (R)-2-hydroxyglutarate + succinate semialdehyde</text>
        <dbReference type="Rhea" id="RHEA:24734"/>
        <dbReference type="ChEBI" id="CHEBI:15801"/>
        <dbReference type="ChEBI" id="CHEBI:16724"/>
        <dbReference type="ChEBI" id="CHEBI:16810"/>
        <dbReference type="ChEBI" id="CHEBI:57706"/>
        <dbReference type="EC" id="1.1.99.24"/>
    </reaction>
</comment>
<proteinExistence type="inferred from homology"/>
<evidence type="ECO:0000256" key="1">
    <source>
        <dbReference type="ARBA" id="ARBA00000813"/>
    </source>
</evidence>
<evidence type="ECO:0000259" key="9">
    <source>
        <dbReference type="Pfam" id="PF25137"/>
    </source>
</evidence>
<dbReference type="InterPro" id="IPR056798">
    <property type="entry name" value="ADH_Fe_C"/>
</dbReference>
<dbReference type="SUPFAM" id="SSF56796">
    <property type="entry name" value="Dehydroquinate synthase-like"/>
    <property type="match status" value="1"/>
</dbReference>
<dbReference type="Gene3D" id="3.40.50.1970">
    <property type="match status" value="1"/>
</dbReference>
<dbReference type="InterPro" id="IPR039697">
    <property type="entry name" value="Alcohol_dehydrogenase_Fe"/>
</dbReference>
<evidence type="ECO:0000256" key="2">
    <source>
        <dbReference type="ARBA" id="ARBA00010005"/>
    </source>
</evidence>
<reference evidence="10 11" key="1">
    <citation type="submission" date="2018-03" db="EMBL/GenBank/DDBJ databases">
        <title>Genome sequence of Moorella stamsii DSM 26217.</title>
        <authorList>
            <person name="Poehlein A."/>
            <person name="Daniel R."/>
        </authorList>
    </citation>
    <scope>NUCLEOTIDE SEQUENCE [LARGE SCALE GENOMIC DNA]</scope>
    <source>
        <strain evidence="11">DSM 26217</strain>
    </source>
</reference>
<dbReference type="GO" id="GO:0004022">
    <property type="term" value="F:alcohol dehydrogenase (NAD+) activity"/>
    <property type="evidence" value="ECO:0007669"/>
    <property type="project" value="InterPro"/>
</dbReference>
<keyword evidence="11" id="KW-1185">Reference proteome</keyword>
<keyword evidence="5 10" id="KW-0560">Oxidoreductase</keyword>
<comment type="similarity">
    <text evidence="2">Belongs to the iron-containing alcohol dehydrogenase family. Hydroxyacid-oxoacid transhydrogenase subfamily.</text>
</comment>
<keyword evidence="6" id="KW-0520">NAD</keyword>
<evidence type="ECO:0000256" key="6">
    <source>
        <dbReference type="ARBA" id="ARBA00023027"/>
    </source>
</evidence>
<evidence type="ECO:0000256" key="4">
    <source>
        <dbReference type="ARBA" id="ARBA00022946"/>
    </source>
</evidence>
<accession>A0A9X7P627</accession>
<feature type="domain" description="Alcohol dehydrogenase iron-type/glycerol dehydrogenase GldA" evidence="8">
    <location>
        <begin position="44"/>
        <end position="208"/>
    </location>
</feature>
<dbReference type="EMBL" id="PVXL01000046">
    <property type="protein sequence ID" value="PRR72356.1"/>
    <property type="molecule type" value="Genomic_DNA"/>
</dbReference>
<dbReference type="InterPro" id="IPR042157">
    <property type="entry name" value="HOT"/>
</dbReference>
<dbReference type="PANTHER" id="PTHR11496:SF102">
    <property type="entry name" value="ALCOHOL DEHYDROGENASE 4"/>
    <property type="match status" value="1"/>
</dbReference>
<organism evidence="10 11">
    <name type="scientific">Neomoorella stamsii</name>
    <dbReference type="NCBI Taxonomy" id="1266720"/>
    <lineage>
        <taxon>Bacteria</taxon>
        <taxon>Bacillati</taxon>
        <taxon>Bacillota</taxon>
        <taxon>Clostridia</taxon>
        <taxon>Neomoorellales</taxon>
        <taxon>Neomoorellaceae</taxon>
        <taxon>Neomoorella</taxon>
    </lineage>
</organism>
<evidence type="ECO:0000313" key="11">
    <source>
        <dbReference type="Proteomes" id="UP000239430"/>
    </source>
</evidence>
<dbReference type="AlphaFoldDB" id="A0A9X7P627"/>
<gene>
    <name evidence="10" type="primary">dhaT_2</name>
    <name evidence="10" type="ORF">MOST_20670</name>
</gene>
<comment type="caution">
    <text evidence="10">The sequence shown here is derived from an EMBL/GenBank/DDBJ whole genome shotgun (WGS) entry which is preliminary data.</text>
</comment>